<dbReference type="EMBL" id="JAVRBK010000009">
    <property type="protein sequence ID" value="KAK5639608.1"/>
    <property type="molecule type" value="Genomic_DNA"/>
</dbReference>
<evidence type="ECO:0000313" key="6">
    <source>
        <dbReference type="Proteomes" id="UP001329430"/>
    </source>
</evidence>
<proteinExistence type="predicted"/>
<feature type="domain" description="TPPC8 first Ig-like" evidence="3">
    <location>
        <begin position="681"/>
        <end position="876"/>
    </location>
</feature>
<reference evidence="5 6" key="1">
    <citation type="journal article" date="2024" name="Insects">
        <title>An Improved Chromosome-Level Genome Assembly of the Firefly Pyrocoelia pectoralis.</title>
        <authorList>
            <person name="Fu X."/>
            <person name="Meyer-Rochow V.B."/>
            <person name="Ballantyne L."/>
            <person name="Zhu X."/>
        </authorList>
    </citation>
    <scope>NUCLEOTIDE SEQUENCE [LARGE SCALE GENOMIC DNA]</scope>
    <source>
        <strain evidence="5">XCY_ONT2</strain>
    </source>
</reference>
<protein>
    <recommendedName>
        <fullName evidence="7">Trafficking protein particle complex subunit 8</fullName>
    </recommendedName>
</protein>
<dbReference type="Pfam" id="PF24542">
    <property type="entry name" value="Ig_TPPC8_C"/>
    <property type="match status" value="1"/>
</dbReference>
<organism evidence="5 6">
    <name type="scientific">Pyrocoelia pectoralis</name>
    <dbReference type="NCBI Taxonomy" id="417401"/>
    <lineage>
        <taxon>Eukaryota</taxon>
        <taxon>Metazoa</taxon>
        <taxon>Ecdysozoa</taxon>
        <taxon>Arthropoda</taxon>
        <taxon>Hexapoda</taxon>
        <taxon>Insecta</taxon>
        <taxon>Pterygota</taxon>
        <taxon>Neoptera</taxon>
        <taxon>Endopterygota</taxon>
        <taxon>Coleoptera</taxon>
        <taxon>Polyphaga</taxon>
        <taxon>Elateriformia</taxon>
        <taxon>Elateroidea</taxon>
        <taxon>Lampyridae</taxon>
        <taxon>Lampyrinae</taxon>
        <taxon>Pyrocoelia</taxon>
    </lineage>
</organism>
<feature type="domain" description="TPPC8 C-terminal Ig-like" evidence="1">
    <location>
        <begin position="1218"/>
        <end position="1316"/>
    </location>
</feature>
<evidence type="ECO:0008006" key="7">
    <source>
        <dbReference type="Google" id="ProtNLM"/>
    </source>
</evidence>
<keyword evidence="6" id="KW-1185">Reference proteome</keyword>
<accession>A0AAN7ZHV6</accession>
<name>A0AAN7ZHV6_9COLE</name>
<evidence type="ECO:0000259" key="2">
    <source>
        <dbReference type="Pfam" id="PF24544"/>
    </source>
</evidence>
<evidence type="ECO:0000259" key="4">
    <source>
        <dbReference type="Pfam" id="PF24546"/>
    </source>
</evidence>
<dbReference type="InterPro" id="IPR058540">
    <property type="entry name" value="Ig_TPPC8_3rd"/>
</dbReference>
<dbReference type="Pfam" id="PF24544">
    <property type="entry name" value="Ig_TPPC8_2nd"/>
    <property type="match status" value="1"/>
</dbReference>
<dbReference type="InterPro" id="IPR024420">
    <property type="entry name" value="TRAPP_III_complex_Trs85"/>
</dbReference>
<gene>
    <name evidence="5" type="ORF">RI129_012100</name>
</gene>
<evidence type="ECO:0000313" key="5">
    <source>
        <dbReference type="EMBL" id="KAK5639608.1"/>
    </source>
</evidence>
<dbReference type="InterPro" id="IPR057651">
    <property type="entry name" value="Ig_TPPC8_C"/>
</dbReference>
<dbReference type="PANTHER" id="PTHR12975:SF6">
    <property type="entry name" value="TRAFFICKING PROTEIN PARTICLE COMPLEX SUBUNIT 8"/>
    <property type="match status" value="1"/>
</dbReference>
<sequence length="1348" mass="152864">MSHSKLSSQDFIKNTFTPQIAVLCSPAVDNICQKNNLSFTELVQPFCKLNSDVYLQDTNGGVLTIHNLKISLLDVNFRPPQPTLARKFLNACVSQSWEQRTQKLQIGNYDLDIPTSTSWFESWRDTFLQVQFPSDHEFTKHFLACILVAASNEVNPIDTMTRHNQTLNQIQNIIPNKLPKWFHSNVLRYYLIVHDNMTGDDDKATQSLEALKVSYGLSNCFLLRMNSRPPEQTNEQLPDPWSQYVSSTFEVDSVHSSGENSPYGSKVQLASSENGYTTSCGSNTLPYHPLSPDIDCQNLNETFEKASILSSNKIHGMCLTTEDVEQVKLFIHEFCTRALLPYIERQIQFLTESVLNKKGVSKSLFSATKRWFTPNKGATNTNGTIPMYAPESPELQMRKLGDLYFMFGHYNMAFQVYHTAKRDFNSDQAWFYYAGALEMASLSAYMANESTRKTLDYMEESIVTYLNTCKMGQFATRATLLSSECLKGKNLHGEAAHQLIRMTSEESDLRSALLLEQASYNFLSCTRPQMVRKYAFHMVLAGHRFSKASQKKHALRCYKQALQVYENKSWSFAEDHVHYTIGKLSSSLNVLDEAAHSFSMLMTVQSKQSKEQQLLFLKEYLSSQRMLSTSLCESNKVTLLLPILQSESTKILVGPSPPLSIPARVAAVDISLQTPNHIVTIQKWNKLEEILVQEAQGSLPMIFKPVVVLYSNHNINNSNIIAIVNEPVQVFLKLYNPLSVTLNLSDLCLYWNLKNSSSNILSNESCHTTANSYLKTNVIKSLSFESTSSREVILSVVPLVTGELFIKGLFYTIINTESSGEETSVSGKQLLDLNKLGYISKETQKLEEENLGLPISIMPPAPCLQVTFSEINTKMLCNQIHQISVEMRNIGSEGIHKLFICTSTPNLLSMCEFQSKDKNCDYKELEDLEIPVIRERESRKNHVTQIPLPNGQLEPGRSLSVNIWLKAPSDKGSVLVDLLIYYENCDRTCNPKYRLIRHEWNLVVHECLAIDLILTEGCKSENYKELLFAAKLINMNKLHYNVCVDIVITKAAFLSSLWELEFVGNNNHFINIQSQQAAYTILRARRHLTPSRIYHEVPLSNTTGKSNAAYLDFAERTDQTRINVFEDEDQIIKPKEKEGILFFEWMANFTDNAGNKQKVNGQSHIEIEKLQIDDENEQGDTGVVILYDPIKSATDSQTMYNDSEPSEELKTQVSMCIFNTTHVSHNFENNKVCIVPVKLSLHNDSHFTSLVTINTSGATSESLSQSFRPNVFHPYPSKEFRWVGFSGTVKTIAPKSSEVIMLYVAVSFPGVYDLGRRLEHWCQNDLYHEPVLQILKALCFLTVSNTND</sequence>
<feature type="domain" description="TPPC8 third Ig-like" evidence="4">
    <location>
        <begin position="999"/>
        <end position="1165"/>
    </location>
</feature>
<evidence type="ECO:0000259" key="3">
    <source>
        <dbReference type="Pfam" id="PF24545"/>
    </source>
</evidence>
<dbReference type="Pfam" id="PF24545">
    <property type="entry name" value="Ig_TPPC8_1st"/>
    <property type="match status" value="1"/>
</dbReference>
<dbReference type="Pfam" id="PF12739">
    <property type="entry name" value="TRAPPC-Trs85"/>
    <property type="match status" value="1"/>
</dbReference>
<dbReference type="Proteomes" id="UP001329430">
    <property type="component" value="Chromosome 9"/>
</dbReference>
<evidence type="ECO:0000259" key="1">
    <source>
        <dbReference type="Pfam" id="PF24542"/>
    </source>
</evidence>
<dbReference type="InterPro" id="IPR058541">
    <property type="entry name" value="Ig_TPPC8_1st"/>
</dbReference>
<dbReference type="PANTHER" id="PTHR12975">
    <property type="entry name" value="TRANSPORT PROTEIN TRAPP"/>
    <property type="match status" value="1"/>
</dbReference>
<dbReference type="GO" id="GO:1990072">
    <property type="term" value="C:TRAPPIII protein complex"/>
    <property type="evidence" value="ECO:0007669"/>
    <property type="project" value="TreeGrafter"/>
</dbReference>
<feature type="domain" description="TPPC8 second Ig-like" evidence="2">
    <location>
        <begin position="877"/>
        <end position="996"/>
    </location>
</feature>
<dbReference type="Pfam" id="PF24546">
    <property type="entry name" value="Ig_TPPC8_3rd"/>
    <property type="match status" value="1"/>
</dbReference>
<dbReference type="InterPro" id="IPR058538">
    <property type="entry name" value="Ig_TPPC8_2nd"/>
</dbReference>
<comment type="caution">
    <text evidence="5">The sequence shown here is derived from an EMBL/GenBank/DDBJ whole genome shotgun (WGS) entry which is preliminary data.</text>
</comment>